<dbReference type="EMBL" id="VSRR010010124">
    <property type="protein sequence ID" value="MPC51359.1"/>
    <property type="molecule type" value="Genomic_DNA"/>
</dbReference>
<evidence type="ECO:0000313" key="2">
    <source>
        <dbReference type="EMBL" id="MPC51359.1"/>
    </source>
</evidence>
<feature type="region of interest" description="Disordered" evidence="1">
    <location>
        <begin position="107"/>
        <end position="131"/>
    </location>
</feature>
<dbReference type="Proteomes" id="UP000324222">
    <property type="component" value="Unassembled WGS sequence"/>
</dbReference>
<evidence type="ECO:0000313" key="3">
    <source>
        <dbReference type="Proteomes" id="UP000324222"/>
    </source>
</evidence>
<proteinExistence type="predicted"/>
<accession>A0A5B7G1F9</accession>
<name>A0A5B7G1F9_PORTR</name>
<feature type="region of interest" description="Disordered" evidence="1">
    <location>
        <begin position="69"/>
        <end position="93"/>
    </location>
</feature>
<dbReference type="AlphaFoldDB" id="A0A5B7G1F9"/>
<reference evidence="2 3" key="1">
    <citation type="submission" date="2019-05" db="EMBL/GenBank/DDBJ databases">
        <title>Another draft genome of Portunus trituberculatus and its Hox gene families provides insights of decapod evolution.</title>
        <authorList>
            <person name="Jeong J.-H."/>
            <person name="Song I."/>
            <person name="Kim S."/>
            <person name="Choi T."/>
            <person name="Kim D."/>
            <person name="Ryu S."/>
            <person name="Kim W."/>
        </authorList>
    </citation>
    <scope>NUCLEOTIDE SEQUENCE [LARGE SCALE GENOMIC DNA]</scope>
    <source>
        <tissue evidence="2">Muscle</tissue>
    </source>
</reference>
<protein>
    <submittedName>
        <fullName evidence="2">Uncharacterized protein</fullName>
    </submittedName>
</protein>
<organism evidence="2 3">
    <name type="scientific">Portunus trituberculatus</name>
    <name type="common">Swimming crab</name>
    <name type="synonym">Neptunus trituberculatus</name>
    <dbReference type="NCBI Taxonomy" id="210409"/>
    <lineage>
        <taxon>Eukaryota</taxon>
        <taxon>Metazoa</taxon>
        <taxon>Ecdysozoa</taxon>
        <taxon>Arthropoda</taxon>
        <taxon>Crustacea</taxon>
        <taxon>Multicrustacea</taxon>
        <taxon>Malacostraca</taxon>
        <taxon>Eumalacostraca</taxon>
        <taxon>Eucarida</taxon>
        <taxon>Decapoda</taxon>
        <taxon>Pleocyemata</taxon>
        <taxon>Brachyura</taxon>
        <taxon>Eubrachyura</taxon>
        <taxon>Portunoidea</taxon>
        <taxon>Portunidae</taxon>
        <taxon>Portuninae</taxon>
        <taxon>Portunus</taxon>
    </lineage>
</organism>
<evidence type="ECO:0000256" key="1">
    <source>
        <dbReference type="SAM" id="MobiDB-lite"/>
    </source>
</evidence>
<keyword evidence="3" id="KW-1185">Reference proteome</keyword>
<comment type="caution">
    <text evidence="2">The sequence shown here is derived from an EMBL/GenBank/DDBJ whole genome shotgun (WGS) entry which is preliminary data.</text>
</comment>
<sequence>MCEASVWLAQMKCCVCSPHVWGTTVKRGSDVTVVSGVGYACRLSCWETRRGEMEEDLVSNAEENVEAASMRRDALPVSEEDAVSPSISRAASSVPNKLDQIMQWMSEQMKKKSQQIKEQSQEMKEQSQQLR</sequence>
<gene>
    <name evidence="2" type="ORF">E2C01_045203</name>
</gene>